<dbReference type="AlphaFoldDB" id="A0ABC8J8T9"/>
<evidence type="ECO:0000256" key="1">
    <source>
        <dbReference type="SAM" id="Coils"/>
    </source>
</evidence>
<dbReference type="PANTHER" id="PTHR36386:SF1">
    <property type="entry name" value="OS06G0683900 PROTEIN"/>
    <property type="match status" value="1"/>
</dbReference>
<feature type="compositionally biased region" description="Polar residues" evidence="2">
    <location>
        <begin position="228"/>
        <end position="239"/>
    </location>
</feature>
<keyword evidence="1" id="KW-0175">Coiled coil</keyword>
<dbReference type="Proteomes" id="UP001642260">
    <property type="component" value="Unassembled WGS sequence"/>
</dbReference>
<dbReference type="PANTHER" id="PTHR36386">
    <property type="entry name" value="OS06G0683900 PROTEIN"/>
    <property type="match status" value="1"/>
</dbReference>
<name>A0ABC8J8T9_ERUVS</name>
<comment type="caution">
    <text evidence="3">The sequence shown here is derived from an EMBL/GenBank/DDBJ whole genome shotgun (WGS) entry which is preliminary data.</text>
</comment>
<feature type="region of interest" description="Disordered" evidence="2">
    <location>
        <begin position="228"/>
        <end position="250"/>
    </location>
</feature>
<sequence>MFTIGLDWGQYWAKAHIIQRNFAFNETGAYQINPTVQNLTTLHQWSNVSSPNGQIILKKYSSLLPSSSSSFKIQIEFSEKMTSTEHTETLNAPELQIWNNAAFDDGDSNLTSAIEASSWSNNLNSSFDSDCSKENQIPLSVSSSLKSSVSFSTTDDPIRKVKEKPHKTVKAKNVDNIDAEIEEVEKEINRLSTKLESLRLEKAEQIARSIAIRGRIVPAKFMESQKQTVKFDTAGSKSRATPRRGVSLGPGEIYSAAKKSETTVTPLQSAQNRRKSCFFKLPGIEEGKAATKPKMTATAQKKAATTGGLKRGVKKEENVLASIQPKRLFKEEEKRKVVKPGRVVASRYSLVNKTGERDVRKRSLSENEEKENQRLEKRRASDENRKSEGRVKKRWEIPSEVEVFCSGVSDETPLGKELPKIRTLRGRVGESPRDSGAAKRVSELESKNRDFTFCQLLRFEE</sequence>
<protein>
    <submittedName>
        <fullName evidence="3">Uncharacterized protein</fullName>
    </submittedName>
</protein>
<dbReference type="EMBL" id="CAKOAT010086265">
    <property type="protein sequence ID" value="CAH8318106.1"/>
    <property type="molecule type" value="Genomic_DNA"/>
</dbReference>
<organism evidence="3 4">
    <name type="scientific">Eruca vesicaria subsp. sativa</name>
    <name type="common">Garden rocket</name>
    <name type="synonym">Eruca sativa</name>
    <dbReference type="NCBI Taxonomy" id="29727"/>
    <lineage>
        <taxon>Eukaryota</taxon>
        <taxon>Viridiplantae</taxon>
        <taxon>Streptophyta</taxon>
        <taxon>Embryophyta</taxon>
        <taxon>Tracheophyta</taxon>
        <taxon>Spermatophyta</taxon>
        <taxon>Magnoliopsida</taxon>
        <taxon>eudicotyledons</taxon>
        <taxon>Gunneridae</taxon>
        <taxon>Pentapetalae</taxon>
        <taxon>rosids</taxon>
        <taxon>malvids</taxon>
        <taxon>Brassicales</taxon>
        <taxon>Brassicaceae</taxon>
        <taxon>Brassiceae</taxon>
        <taxon>Eruca</taxon>
    </lineage>
</organism>
<evidence type="ECO:0000313" key="4">
    <source>
        <dbReference type="Proteomes" id="UP001642260"/>
    </source>
</evidence>
<accession>A0ABC8J8T9</accession>
<evidence type="ECO:0000313" key="3">
    <source>
        <dbReference type="EMBL" id="CAH8318106.1"/>
    </source>
</evidence>
<evidence type="ECO:0000256" key="2">
    <source>
        <dbReference type="SAM" id="MobiDB-lite"/>
    </source>
</evidence>
<feature type="region of interest" description="Disordered" evidence="2">
    <location>
        <begin position="354"/>
        <end position="391"/>
    </location>
</feature>
<keyword evidence="4" id="KW-1185">Reference proteome</keyword>
<feature type="coiled-coil region" evidence="1">
    <location>
        <begin position="167"/>
        <end position="208"/>
    </location>
</feature>
<gene>
    <name evidence="3" type="ORF">ERUC_LOCUS8128</name>
</gene>
<reference evidence="3 4" key="1">
    <citation type="submission" date="2022-03" db="EMBL/GenBank/DDBJ databases">
        <authorList>
            <person name="Macdonald S."/>
            <person name="Ahmed S."/>
            <person name="Newling K."/>
        </authorList>
    </citation>
    <scope>NUCLEOTIDE SEQUENCE [LARGE SCALE GENOMIC DNA]</scope>
</reference>
<proteinExistence type="predicted"/>